<feature type="compositionally biased region" description="Low complexity" evidence="1">
    <location>
        <begin position="317"/>
        <end position="330"/>
    </location>
</feature>
<feature type="region of interest" description="Disordered" evidence="1">
    <location>
        <begin position="440"/>
        <end position="459"/>
    </location>
</feature>
<feature type="region of interest" description="Disordered" evidence="1">
    <location>
        <begin position="371"/>
        <end position="399"/>
    </location>
</feature>
<feature type="transmembrane region" description="Helical" evidence="2">
    <location>
        <begin position="107"/>
        <end position="132"/>
    </location>
</feature>
<feature type="transmembrane region" description="Helical" evidence="2">
    <location>
        <begin position="67"/>
        <end position="87"/>
    </location>
</feature>
<feature type="region of interest" description="Disordered" evidence="1">
    <location>
        <begin position="317"/>
        <end position="338"/>
    </location>
</feature>
<reference evidence="4" key="1">
    <citation type="journal article" date="2019" name="Int. J. Syst. Evol. Microbiol.">
        <title>The Global Catalogue of Microorganisms (GCM) 10K type strain sequencing project: providing services to taxonomists for standard genome sequencing and annotation.</title>
        <authorList>
            <consortium name="The Broad Institute Genomics Platform"/>
            <consortium name="The Broad Institute Genome Sequencing Center for Infectious Disease"/>
            <person name="Wu L."/>
            <person name="Ma J."/>
        </authorList>
    </citation>
    <scope>NUCLEOTIDE SEQUENCE [LARGE SCALE GENOMIC DNA]</scope>
    <source>
        <strain evidence="4">KCTC 12848</strain>
    </source>
</reference>
<feature type="transmembrane region" description="Helical" evidence="2">
    <location>
        <begin position="260"/>
        <end position="278"/>
    </location>
</feature>
<keyword evidence="2" id="KW-0812">Transmembrane</keyword>
<feature type="compositionally biased region" description="Basic residues" evidence="1">
    <location>
        <begin position="371"/>
        <end position="380"/>
    </location>
</feature>
<accession>A0ABV9YDB7</accession>
<evidence type="ECO:0000256" key="2">
    <source>
        <dbReference type="SAM" id="Phobius"/>
    </source>
</evidence>
<feature type="transmembrane region" description="Helical" evidence="2">
    <location>
        <begin position="144"/>
        <end position="176"/>
    </location>
</feature>
<dbReference type="RefSeq" id="WP_344038242.1">
    <property type="nucleotide sequence ID" value="NZ_BAAAKE010000010.1"/>
</dbReference>
<proteinExistence type="predicted"/>
<organism evidence="3 4">
    <name type="scientific">Saccharothrix xinjiangensis</name>
    <dbReference type="NCBI Taxonomy" id="204798"/>
    <lineage>
        <taxon>Bacteria</taxon>
        <taxon>Bacillati</taxon>
        <taxon>Actinomycetota</taxon>
        <taxon>Actinomycetes</taxon>
        <taxon>Pseudonocardiales</taxon>
        <taxon>Pseudonocardiaceae</taxon>
        <taxon>Saccharothrix</taxon>
    </lineage>
</organism>
<feature type="transmembrane region" description="Helical" evidence="2">
    <location>
        <begin position="182"/>
        <end position="202"/>
    </location>
</feature>
<keyword evidence="2" id="KW-1133">Transmembrane helix</keyword>
<dbReference type="InterPro" id="IPR045782">
    <property type="entry name" value="TrbL_3"/>
</dbReference>
<feature type="compositionally biased region" description="Pro residues" evidence="1">
    <location>
        <begin position="513"/>
        <end position="522"/>
    </location>
</feature>
<sequence>MPVPPADAECGILNPGACIGEGIAGFLHLLVGESLNTLLGWLGGTLLSTPTPADLPRVGEIWEQSRLVAVAVYSLLVVLAGVVLMGHESVQVRYSVREIAPRVVVGFLAANLSLVVAGHAIGLANAASLAVLGDGLDPQSSGQAVTELFVGLVAGSLVSGGLFAGVLSVVLTVLLVALLVGYVVRVALTVILLAGAPLAVMWHGLPQTEGLAYWFWRAGAGVLGIQVGQSLALICAVKVFLQPGGFHFFGAPTPDGLVNLVVLIALVWILVKIPGWVMRQIGIGGGRRSFVGGLAHAFVVGKTMGLLGGRTRGARAASTAGGARHGAGASRGRDPGWPAPVREWGGVNGVFGPEAIGRRLTAQRAQEFARRRTVSGRQHLRFLQPTPQTPTHDLAHWNPAGSTTAAEFHAASPATGEPSVPAAHPLGIAAAPVFRAAGQDARPCHTPAGPATPMRTAPVPPELRFRPPTEEVPASPVRAGSPVQVPVFRSAAPSQPGAHGRRARTHTPAPVLFRPPSPPDAAPTPLGGAPVAPRARSVRQAGEHR</sequence>
<dbReference type="EMBL" id="JBHSJB010000049">
    <property type="protein sequence ID" value="MFC5059844.1"/>
    <property type="molecule type" value="Genomic_DNA"/>
</dbReference>
<feature type="transmembrane region" description="Helical" evidence="2">
    <location>
        <begin position="214"/>
        <end position="240"/>
    </location>
</feature>
<name>A0ABV9YDB7_9PSEU</name>
<keyword evidence="4" id="KW-1185">Reference proteome</keyword>
<evidence type="ECO:0000256" key="1">
    <source>
        <dbReference type="SAM" id="MobiDB-lite"/>
    </source>
</evidence>
<dbReference type="Pfam" id="PF19590">
    <property type="entry name" value="TrbL_3"/>
    <property type="match status" value="1"/>
</dbReference>
<evidence type="ECO:0000313" key="3">
    <source>
        <dbReference type="EMBL" id="MFC5059844.1"/>
    </source>
</evidence>
<gene>
    <name evidence="3" type="ORF">ACFPFM_39545</name>
</gene>
<protein>
    <submittedName>
        <fullName evidence="3">Uncharacterized protein</fullName>
    </submittedName>
</protein>
<comment type="caution">
    <text evidence="3">The sequence shown here is derived from an EMBL/GenBank/DDBJ whole genome shotgun (WGS) entry which is preliminary data.</text>
</comment>
<dbReference type="Proteomes" id="UP001595833">
    <property type="component" value="Unassembled WGS sequence"/>
</dbReference>
<keyword evidence="2" id="KW-0472">Membrane</keyword>
<feature type="region of interest" description="Disordered" evidence="1">
    <location>
        <begin position="489"/>
        <end position="545"/>
    </location>
</feature>
<evidence type="ECO:0000313" key="4">
    <source>
        <dbReference type="Proteomes" id="UP001595833"/>
    </source>
</evidence>